<accession>A0A914P9S4</accession>
<evidence type="ECO:0000313" key="2">
    <source>
        <dbReference type="WBParaSite" id="PDA_v2.g11456.t1"/>
    </source>
</evidence>
<proteinExistence type="predicted"/>
<dbReference type="AlphaFoldDB" id="A0A914P9S4"/>
<reference evidence="2" key="1">
    <citation type="submission" date="2022-11" db="UniProtKB">
        <authorList>
            <consortium name="WormBaseParasite"/>
        </authorList>
    </citation>
    <scope>IDENTIFICATION</scope>
</reference>
<keyword evidence="1" id="KW-1185">Reference proteome</keyword>
<evidence type="ECO:0000313" key="1">
    <source>
        <dbReference type="Proteomes" id="UP000887578"/>
    </source>
</evidence>
<dbReference type="Proteomes" id="UP000887578">
    <property type="component" value="Unplaced"/>
</dbReference>
<name>A0A914P9S4_9BILA</name>
<protein>
    <submittedName>
        <fullName evidence="2">Uncharacterized protein</fullName>
    </submittedName>
</protein>
<dbReference type="WBParaSite" id="PDA_v2.g11456.t1">
    <property type="protein sequence ID" value="PDA_v2.g11456.t1"/>
    <property type="gene ID" value="PDA_v2.g11456"/>
</dbReference>
<sequence length="114" mass="12978">MYKWTNGGTSTNADGHIVKWFACAGYKGARNKDKTLPKVPNAKRNETTERWIVNPYNLGTGHYCVPLEASNEKGRQVMYERKQEIFEQGGSVADHMKKAELKISEKFGNRPEKD</sequence>
<organism evidence="1 2">
    <name type="scientific">Panagrolaimus davidi</name>
    <dbReference type="NCBI Taxonomy" id="227884"/>
    <lineage>
        <taxon>Eukaryota</taxon>
        <taxon>Metazoa</taxon>
        <taxon>Ecdysozoa</taxon>
        <taxon>Nematoda</taxon>
        <taxon>Chromadorea</taxon>
        <taxon>Rhabditida</taxon>
        <taxon>Tylenchina</taxon>
        <taxon>Panagrolaimomorpha</taxon>
        <taxon>Panagrolaimoidea</taxon>
        <taxon>Panagrolaimidae</taxon>
        <taxon>Panagrolaimus</taxon>
    </lineage>
</organism>